<dbReference type="RefSeq" id="WP_264510373.1">
    <property type="nucleotide sequence ID" value="NZ_JAPDDR010000001.1"/>
</dbReference>
<evidence type="ECO:0000313" key="3">
    <source>
        <dbReference type="Proteomes" id="UP001165653"/>
    </source>
</evidence>
<sequence length="123" mass="13824">MHAFLLIVSLLIAFEVRPYQGGLIAHATSPDGTQCVVSQSWNGWNGGEFYTVRLHARKPGGDWTWHYIDHEASHWSGCKLRFSSDGKTLHLSGGDKQPRSFNLTQDEASTPPPYLPEEFKEQP</sequence>
<keyword evidence="3" id="KW-1185">Reference proteome</keyword>
<protein>
    <submittedName>
        <fullName evidence="2">Uncharacterized protein</fullName>
    </submittedName>
</protein>
<reference evidence="2" key="1">
    <citation type="submission" date="2022-10" db="EMBL/GenBank/DDBJ databases">
        <title>Luteolibacter sp. GHJ8, whole genome shotgun sequencing project.</title>
        <authorList>
            <person name="Zhao G."/>
            <person name="Shen L."/>
        </authorList>
    </citation>
    <scope>NUCLEOTIDE SEQUENCE</scope>
    <source>
        <strain evidence="2">GHJ8</strain>
    </source>
</reference>
<accession>A0ABT3FY43</accession>
<dbReference type="Proteomes" id="UP001165653">
    <property type="component" value="Unassembled WGS sequence"/>
</dbReference>
<gene>
    <name evidence="2" type="ORF">OJ996_01340</name>
</gene>
<evidence type="ECO:0000256" key="1">
    <source>
        <dbReference type="SAM" id="MobiDB-lite"/>
    </source>
</evidence>
<dbReference type="EMBL" id="JAPDDR010000001">
    <property type="protein sequence ID" value="MCW1912196.1"/>
    <property type="molecule type" value="Genomic_DNA"/>
</dbReference>
<feature type="compositionally biased region" description="Polar residues" evidence="1">
    <location>
        <begin position="99"/>
        <end position="108"/>
    </location>
</feature>
<organism evidence="2 3">
    <name type="scientific">Luteolibacter rhizosphaerae</name>
    <dbReference type="NCBI Taxonomy" id="2989719"/>
    <lineage>
        <taxon>Bacteria</taxon>
        <taxon>Pseudomonadati</taxon>
        <taxon>Verrucomicrobiota</taxon>
        <taxon>Verrucomicrobiia</taxon>
        <taxon>Verrucomicrobiales</taxon>
        <taxon>Verrucomicrobiaceae</taxon>
        <taxon>Luteolibacter</taxon>
    </lineage>
</organism>
<evidence type="ECO:0000313" key="2">
    <source>
        <dbReference type="EMBL" id="MCW1912196.1"/>
    </source>
</evidence>
<comment type="caution">
    <text evidence="2">The sequence shown here is derived from an EMBL/GenBank/DDBJ whole genome shotgun (WGS) entry which is preliminary data.</text>
</comment>
<name>A0ABT3FY43_9BACT</name>
<feature type="region of interest" description="Disordered" evidence="1">
    <location>
        <begin position="89"/>
        <end position="123"/>
    </location>
</feature>
<proteinExistence type="predicted"/>